<keyword evidence="3" id="KW-1185">Reference proteome</keyword>
<comment type="caution">
    <text evidence="2">The sequence shown here is derived from an EMBL/GenBank/DDBJ whole genome shotgun (WGS) entry which is preliminary data.</text>
</comment>
<name>A0A6A0AAQ3_HAELA</name>
<dbReference type="SUPFAM" id="SSF47473">
    <property type="entry name" value="EF-hand"/>
    <property type="match status" value="1"/>
</dbReference>
<evidence type="ECO:0000313" key="3">
    <source>
        <dbReference type="Proteomes" id="UP000485058"/>
    </source>
</evidence>
<dbReference type="Proteomes" id="UP000485058">
    <property type="component" value="Unassembled WGS sequence"/>
</dbReference>
<dbReference type="EMBL" id="BLLF01004505">
    <property type="protein sequence ID" value="GFH29746.1"/>
    <property type="molecule type" value="Genomic_DNA"/>
</dbReference>
<reference evidence="2 3" key="1">
    <citation type="submission" date="2020-02" db="EMBL/GenBank/DDBJ databases">
        <title>Draft genome sequence of Haematococcus lacustris strain NIES-144.</title>
        <authorList>
            <person name="Morimoto D."/>
            <person name="Nakagawa S."/>
            <person name="Yoshida T."/>
            <person name="Sawayama S."/>
        </authorList>
    </citation>
    <scope>NUCLEOTIDE SEQUENCE [LARGE SCALE GENOMIC DNA]</scope>
    <source>
        <strain evidence="2 3">NIES-144</strain>
    </source>
</reference>
<dbReference type="Gene3D" id="1.10.238.10">
    <property type="entry name" value="EF-hand"/>
    <property type="match status" value="1"/>
</dbReference>
<evidence type="ECO:0000313" key="2">
    <source>
        <dbReference type="EMBL" id="GFH29746.1"/>
    </source>
</evidence>
<organism evidence="2 3">
    <name type="scientific">Haematococcus lacustris</name>
    <name type="common">Green alga</name>
    <name type="synonym">Haematococcus pluvialis</name>
    <dbReference type="NCBI Taxonomy" id="44745"/>
    <lineage>
        <taxon>Eukaryota</taxon>
        <taxon>Viridiplantae</taxon>
        <taxon>Chlorophyta</taxon>
        <taxon>core chlorophytes</taxon>
        <taxon>Chlorophyceae</taxon>
        <taxon>CS clade</taxon>
        <taxon>Chlamydomonadales</taxon>
        <taxon>Haematococcaceae</taxon>
        <taxon>Haematococcus</taxon>
    </lineage>
</organism>
<feature type="region of interest" description="Disordered" evidence="1">
    <location>
        <begin position="86"/>
        <end position="107"/>
    </location>
</feature>
<accession>A0A6A0AAQ3</accession>
<gene>
    <name evidence="2" type="ORF">HaLaN_28460</name>
</gene>
<proteinExistence type="predicted"/>
<dbReference type="AlphaFoldDB" id="A0A6A0AAQ3"/>
<evidence type="ECO:0000256" key="1">
    <source>
        <dbReference type="SAM" id="MobiDB-lite"/>
    </source>
</evidence>
<sequence length="277" mass="30099">MFALMLVAEKLQAGFQLVVDRVLHSSRALLPPSQADFLVMNFTGSPADFKEFVERPRGLPRLPAQPTDLPQRLQSEAALALRLRMSRTHSTATPGRSKDEGGDNAVDADDADEAIKKGELPEIVEYLATAAERKAWGLEGFGSAQQLGLPCTGLQALTDPAARVAVRLNGGEQLRMGLQAGFERYCQWNGGTDKSAMDKIRFVKWMRDARLVSEAGPPAGLPSAAVDGIYRRALQQGQRALNFLLFLEALRLVATALRLSLNEVAEQLVLVHAPLSA</sequence>
<protein>
    <submittedName>
        <fullName evidence="2">Uncharacterized protein</fullName>
    </submittedName>
</protein>
<dbReference type="InterPro" id="IPR011992">
    <property type="entry name" value="EF-hand-dom_pair"/>
</dbReference>